<evidence type="ECO:0000313" key="1">
    <source>
        <dbReference type="EMBL" id="JAH43347.1"/>
    </source>
</evidence>
<protein>
    <submittedName>
        <fullName evidence="1">Uncharacterized protein</fullName>
    </submittedName>
</protein>
<dbReference type="AlphaFoldDB" id="A0A0E9SQ34"/>
<organism evidence="1">
    <name type="scientific">Anguilla anguilla</name>
    <name type="common">European freshwater eel</name>
    <name type="synonym">Muraena anguilla</name>
    <dbReference type="NCBI Taxonomy" id="7936"/>
    <lineage>
        <taxon>Eukaryota</taxon>
        <taxon>Metazoa</taxon>
        <taxon>Chordata</taxon>
        <taxon>Craniata</taxon>
        <taxon>Vertebrata</taxon>
        <taxon>Euteleostomi</taxon>
        <taxon>Actinopterygii</taxon>
        <taxon>Neopterygii</taxon>
        <taxon>Teleostei</taxon>
        <taxon>Anguilliformes</taxon>
        <taxon>Anguillidae</taxon>
        <taxon>Anguilla</taxon>
    </lineage>
</organism>
<accession>A0A0E9SQ34</accession>
<proteinExistence type="predicted"/>
<reference evidence="1" key="1">
    <citation type="submission" date="2014-11" db="EMBL/GenBank/DDBJ databases">
        <authorList>
            <person name="Amaro Gonzalez C."/>
        </authorList>
    </citation>
    <scope>NUCLEOTIDE SEQUENCE</scope>
</reference>
<sequence>MHCSLVVLNSRQTDSPLTLTDYMCTNLAFHLQANFMVGSNYMEIIVIN</sequence>
<reference evidence="1" key="2">
    <citation type="journal article" date="2015" name="Fish Shellfish Immunol.">
        <title>Early steps in the European eel (Anguilla anguilla)-Vibrio vulnificus interaction in the gills: Role of the RtxA13 toxin.</title>
        <authorList>
            <person name="Callol A."/>
            <person name="Pajuelo D."/>
            <person name="Ebbesson L."/>
            <person name="Teles M."/>
            <person name="MacKenzie S."/>
            <person name="Amaro C."/>
        </authorList>
    </citation>
    <scope>NUCLEOTIDE SEQUENCE</scope>
</reference>
<dbReference type="EMBL" id="GBXM01065230">
    <property type="protein sequence ID" value="JAH43347.1"/>
    <property type="molecule type" value="Transcribed_RNA"/>
</dbReference>
<name>A0A0E9SQ34_ANGAN</name>